<keyword evidence="2" id="KW-1185">Reference proteome</keyword>
<reference evidence="1 2" key="1">
    <citation type="journal article" date="2018" name="BMC Genomics">
        <title>The genome of Naegleria lovaniensis, the basis for a comparative approach to unravel pathogenicity factors of the human pathogenic amoeba N. fowleri.</title>
        <authorList>
            <person name="Liechti N."/>
            <person name="Schurch N."/>
            <person name="Bruggmann R."/>
            <person name="Wittwer M."/>
        </authorList>
    </citation>
    <scope>NUCLEOTIDE SEQUENCE [LARGE SCALE GENOMIC DNA]</scope>
    <source>
        <strain evidence="1 2">ATCC 30569</strain>
    </source>
</reference>
<protein>
    <submittedName>
        <fullName evidence="1">Uncharacterized protein</fullName>
    </submittedName>
</protein>
<dbReference type="GeneID" id="68101144"/>
<sequence length="146" mass="17485">MMNGKTTTPFYTLLGKIKRSIFRRKLMKQFGNDVDVFVEKFSKPQVLSLYREWIRELNRTLPLAIREVSKQNLRIHFDATKDDYSPYLILNELEAGRYALELWKKGDRHALKYGIPRQFSVYRAIREQKPPDSNAYRRYTPFLYSL</sequence>
<dbReference type="AlphaFoldDB" id="A0AA88GKZ1"/>
<dbReference type="RefSeq" id="XP_044545330.1">
    <property type="nucleotide sequence ID" value="XM_044698794.1"/>
</dbReference>
<dbReference type="EMBL" id="PYSW02000035">
    <property type="protein sequence ID" value="KAG2378068.1"/>
    <property type="molecule type" value="Genomic_DNA"/>
</dbReference>
<name>A0AA88GKZ1_NAELO</name>
<accession>A0AA88GKZ1</accession>
<evidence type="ECO:0000313" key="1">
    <source>
        <dbReference type="EMBL" id="KAG2378068.1"/>
    </source>
</evidence>
<comment type="caution">
    <text evidence="1">The sequence shown here is derived from an EMBL/GenBank/DDBJ whole genome shotgun (WGS) entry which is preliminary data.</text>
</comment>
<organism evidence="1 2">
    <name type="scientific">Naegleria lovaniensis</name>
    <name type="common">Amoeba</name>
    <dbReference type="NCBI Taxonomy" id="51637"/>
    <lineage>
        <taxon>Eukaryota</taxon>
        <taxon>Discoba</taxon>
        <taxon>Heterolobosea</taxon>
        <taxon>Tetramitia</taxon>
        <taxon>Eutetramitia</taxon>
        <taxon>Vahlkampfiidae</taxon>
        <taxon>Naegleria</taxon>
    </lineage>
</organism>
<dbReference type="Proteomes" id="UP000816034">
    <property type="component" value="Unassembled WGS sequence"/>
</dbReference>
<proteinExistence type="predicted"/>
<evidence type="ECO:0000313" key="2">
    <source>
        <dbReference type="Proteomes" id="UP000816034"/>
    </source>
</evidence>
<gene>
    <name evidence="1" type="ORF">C9374_008690</name>
</gene>